<evidence type="ECO:0000259" key="10">
    <source>
        <dbReference type="Pfam" id="PF04290"/>
    </source>
</evidence>
<comment type="similarity">
    <text evidence="8">Belongs to the TRAP transporter small permease family.</text>
</comment>
<evidence type="ECO:0000313" key="12">
    <source>
        <dbReference type="Proteomes" id="UP000824264"/>
    </source>
</evidence>
<dbReference type="AlphaFoldDB" id="A0A9D1R1L5"/>
<feature type="transmembrane region" description="Helical" evidence="9">
    <location>
        <begin position="12"/>
        <end position="33"/>
    </location>
</feature>
<protein>
    <submittedName>
        <fullName evidence="11">TRAP transporter small permease</fullName>
    </submittedName>
</protein>
<feature type="transmembrane region" description="Helical" evidence="9">
    <location>
        <begin position="83"/>
        <end position="105"/>
    </location>
</feature>
<feature type="transmembrane region" description="Helical" evidence="9">
    <location>
        <begin position="45"/>
        <end position="62"/>
    </location>
</feature>
<accession>A0A9D1R1L5</accession>
<dbReference type="InterPro" id="IPR055348">
    <property type="entry name" value="DctQ"/>
</dbReference>
<evidence type="ECO:0000256" key="5">
    <source>
        <dbReference type="ARBA" id="ARBA00022692"/>
    </source>
</evidence>
<feature type="transmembrane region" description="Helical" evidence="9">
    <location>
        <begin position="125"/>
        <end position="144"/>
    </location>
</feature>
<evidence type="ECO:0000256" key="1">
    <source>
        <dbReference type="ARBA" id="ARBA00004429"/>
    </source>
</evidence>
<organism evidence="11 12">
    <name type="scientific">Candidatus Bilophila faecipullorum</name>
    <dbReference type="NCBI Taxonomy" id="2838482"/>
    <lineage>
        <taxon>Bacteria</taxon>
        <taxon>Pseudomonadati</taxon>
        <taxon>Thermodesulfobacteriota</taxon>
        <taxon>Desulfovibrionia</taxon>
        <taxon>Desulfovibrionales</taxon>
        <taxon>Desulfovibrionaceae</taxon>
        <taxon>Bilophila</taxon>
    </lineage>
</organism>
<evidence type="ECO:0000256" key="8">
    <source>
        <dbReference type="ARBA" id="ARBA00038436"/>
    </source>
</evidence>
<dbReference type="EMBL" id="DXGI01000248">
    <property type="protein sequence ID" value="HIW78818.1"/>
    <property type="molecule type" value="Genomic_DNA"/>
</dbReference>
<evidence type="ECO:0000256" key="7">
    <source>
        <dbReference type="ARBA" id="ARBA00023136"/>
    </source>
</evidence>
<dbReference type="Proteomes" id="UP000824264">
    <property type="component" value="Unassembled WGS sequence"/>
</dbReference>
<name>A0A9D1R1L5_9BACT</name>
<evidence type="ECO:0000256" key="9">
    <source>
        <dbReference type="SAM" id="Phobius"/>
    </source>
</evidence>
<reference evidence="11" key="2">
    <citation type="submission" date="2021-04" db="EMBL/GenBank/DDBJ databases">
        <authorList>
            <person name="Gilroy R."/>
        </authorList>
    </citation>
    <scope>NUCLEOTIDE SEQUENCE</scope>
    <source>
        <strain evidence="11">ChiSxjej5B17-1746</strain>
    </source>
</reference>
<sequence length="156" mass="17891">MWRYLDTRFEEMLGSVLLAVMVTIAFVNVIVRYCTSFSFAWTEELTVNFFVWVVLLGTARAFRDGGHLGMTLLYETLPRGVRCACYWLGIGIGIVFFGALCWTGTLEVLDEYELEAISESLGIPVWWYTIATPLFSLLIIWRMVQRAFADLRSGNY</sequence>
<keyword evidence="5 9" id="KW-0812">Transmembrane</keyword>
<feature type="domain" description="Tripartite ATP-independent periplasmic transporters DctQ component" evidence="10">
    <location>
        <begin position="21"/>
        <end position="152"/>
    </location>
</feature>
<gene>
    <name evidence="11" type="ORF">H9874_06705</name>
</gene>
<dbReference type="Pfam" id="PF04290">
    <property type="entry name" value="DctQ"/>
    <property type="match status" value="1"/>
</dbReference>
<comment type="subcellular location">
    <subcellularLocation>
        <location evidence="1">Cell inner membrane</location>
        <topology evidence="1">Multi-pass membrane protein</topology>
    </subcellularLocation>
</comment>
<comment type="caution">
    <text evidence="11">The sequence shown here is derived from an EMBL/GenBank/DDBJ whole genome shotgun (WGS) entry which is preliminary data.</text>
</comment>
<dbReference type="GO" id="GO:0005886">
    <property type="term" value="C:plasma membrane"/>
    <property type="evidence" value="ECO:0007669"/>
    <property type="project" value="UniProtKB-SubCell"/>
</dbReference>
<evidence type="ECO:0000256" key="3">
    <source>
        <dbReference type="ARBA" id="ARBA00022475"/>
    </source>
</evidence>
<evidence type="ECO:0000256" key="2">
    <source>
        <dbReference type="ARBA" id="ARBA00022448"/>
    </source>
</evidence>
<dbReference type="PANTHER" id="PTHR35011">
    <property type="entry name" value="2,3-DIKETO-L-GULONATE TRAP TRANSPORTER SMALL PERMEASE PROTEIN YIAM"/>
    <property type="match status" value="1"/>
</dbReference>
<keyword evidence="4" id="KW-0997">Cell inner membrane</keyword>
<reference evidence="11" key="1">
    <citation type="journal article" date="2021" name="PeerJ">
        <title>Extensive microbial diversity within the chicken gut microbiome revealed by metagenomics and culture.</title>
        <authorList>
            <person name="Gilroy R."/>
            <person name="Ravi A."/>
            <person name="Getino M."/>
            <person name="Pursley I."/>
            <person name="Horton D.L."/>
            <person name="Alikhan N.F."/>
            <person name="Baker D."/>
            <person name="Gharbi K."/>
            <person name="Hall N."/>
            <person name="Watson M."/>
            <person name="Adriaenssens E.M."/>
            <person name="Foster-Nyarko E."/>
            <person name="Jarju S."/>
            <person name="Secka A."/>
            <person name="Antonio M."/>
            <person name="Oren A."/>
            <person name="Chaudhuri R.R."/>
            <person name="La Ragione R."/>
            <person name="Hildebrand F."/>
            <person name="Pallen M.J."/>
        </authorList>
    </citation>
    <scope>NUCLEOTIDE SEQUENCE</scope>
    <source>
        <strain evidence="11">ChiSxjej5B17-1746</strain>
    </source>
</reference>
<keyword evidence="7 9" id="KW-0472">Membrane</keyword>
<dbReference type="InterPro" id="IPR007387">
    <property type="entry name" value="TRAP_DctQ"/>
</dbReference>
<evidence type="ECO:0000256" key="4">
    <source>
        <dbReference type="ARBA" id="ARBA00022519"/>
    </source>
</evidence>
<keyword evidence="3" id="KW-1003">Cell membrane</keyword>
<proteinExistence type="inferred from homology"/>
<keyword evidence="6 9" id="KW-1133">Transmembrane helix</keyword>
<evidence type="ECO:0000313" key="11">
    <source>
        <dbReference type="EMBL" id="HIW78818.1"/>
    </source>
</evidence>
<evidence type="ECO:0000256" key="6">
    <source>
        <dbReference type="ARBA" id="ARBA00022989"/>
    </source>
</evidence>
<keyword evidence="2" id="KW-0813">Transport</keyword>